<organism evidence="1 2">
    <name type="scientific">Oceanobacillus limi</name>
    <dbReference type="NCBI Taxonomy" id="930131"/>
    <lineage>
        <taxon>Bacteria</taxon>
        <taxon>Bacillati</taxon>
        <taxon>Bacillota</taxon>
        <taxon>Bacilli</taxon>
        <taxon>Bacillales</taxon>
        <taxon>Bacillaceae</taxon>
        <taxon>Oceanobacillus</taxon>
    </lineage>
</organism>
<dbReference type="Proteomes" id="UP000198618">
    <property type="component" value="Unassembled WGS sequence"/>
</dbReference>
<dbReference type="OrthoDB" id="2371262at2"/>
<accession>A0A1I0DMI6</accession>
<evidence type="ECO:0000313" key="2">
    <source>
        <dbReference type="Proteomes" id="UP000198618"/>
    </source>
</evidence>
<protein>
    <submittedName>
        <fullName evidence="1">Tetraprenyl-beta-curcumene synthase</fullName>
    </submittedName>
</protein>
<dbReference type="InterPro" id="IPR019712">
    <property type="entry name" value="YtpB-like"/>
</dbReference>
<dbReference type="EMBL" id="FOHE01000009">
    <property type="protein sequence ID" value="SET32893.1"/>
    <property type="molecule type" value="Genomic_DNA"/>
</dbReference>
<reference evidence="1 2" key="1">
    <citation type="submission" date="2016-10" db="EMBL/GenBank/DDBJ databases">
        <authorList>
            <person name="de Groot N.N."/>
        </authorList>
    </citation>
    <scope>NUCLEOTIDE SEQUENCE [LARGE SCALE GENOMIC DNA]</scope>
    <source>
        <strain evidence="1 2">IBRC-M 10780</strain>
    </source>
</reference>
<proteinExistence type="predicted"/>
<gene>
    <name evidence="1" type="ORF">SAMN05216389_1097</name>
</gene>
<keyword evidence="2" id="KW-1185">Reference proteome</keyword>
<dbReference type="AlphaFoldDB" id="A0A1I0DMI6"/>
<dbReference type="Pfam" id="PF10776">
    <property type="entry name" value="DUF2600"/>
    <property type="match status" value="1"/>
</dbReference>
<dbReference type="STRING" id="930131.SAMN05216389_1097"/>
<name>A0A1I0DMI6_9BACI</name>
<evidence type="ECO:0000313" key="1">
    <source>
        <dbReference type="EMBL" id="SET32893.1"/>
    </source>
</evidence>
<sequence length="354" mass="41134">MRVPTNSFSLMVTVYKQIFPSVKRELSYWQKRAEEIPNNELRTQALASINSKRFHCQGGAVFSLLAGEKHQAAVRFIVAYQTISDYLDNLCDRSTSMDPDDFRLLHQSMIDALSPNQSVKNYYACRNDQDDGGYLEDLVKTCQLVLEQTQLYPVIRATLLKLEGLYGDLQVHKHVRLEERIPRLTEWFEKNKDNATSLSWYEFSAAAGSTLGIFCTVSYALSGNITEEVVEQIYQGYFPYVQGLHILLDYYIDQLEDKEEGDLNFCFYYPSQEILKERLYYFIEQADKHIQRLPDPFFHRMIHHGLVGLYLGDSKVAAIENGAEMRRKLLKASGKKATFFYWNTRMYYKLTNKA</sequence>